<organism evidence="3 4">
    <name type="scientific">Plasmodium fragile</name>
    <dbReference type="NCBI Taxonomy" id="5857"/>
    <lineage>
        <taxon>Eukaryota</taxon>
        <taxon>Sar</taxon>
        <taxon>Alveolata</taxon>
        <taxon>Apicomplexa</taxon>
        <taxon>Aconoidasida</taxon>
        <taxon>Haemosporida</taxon>
        <taxon>Plasmodiidae</taxon>
        <taxon>Plasmodium</taxon>
        <taxon>Plasmodium (Plasmodium)</taxon>
    </lineage>
</organism>
<evidence type="ECO:0000259" key="2">
    <source>
        <dbReference type="SMART" id="SM00322"/>
    </source>
</evidence>
<dbReference type="Gene3D" id="3.30.70.330">
    <property type="match status" value="1"/>
</dbReference>
<dbReference type="SMART" id="SM00322">
    <property type="entry name" value="KH"/>
    <property type="match status" value="1"/>
</dbReference>
<dbReference type="EMBL" id="KQ001716">
    <property type="protein sequence ID" value="KJP85676.1"/>
    <property type="molecule type" value="Genomic_DNA"/>
</dbReference>
<evidence type="ECO:0000313" key="4">
    <source>
        <dbReference type="Proteomes" id="UP000054561"/>
    </source>
</evidence>
<dbReference type="Pfam" id="PF22675">
    <property type="entry name" value="KH-I_KHDC4-BBP"/>
    <property type="match status" value="1"/>
</dbReference>
<dbReference type="VEuPathDB" id="PlasmoDB:AK88_04707"/>
<proteinExistence type="predicted"/>
<dbReference type="Proteomes" id="UP000054561">
    <property type="component" value="Unassembled WGS sequence"/>
</dbReference>
<reference evidence="3 4" key="1">
    <citation type="submission" date="2014-03" db="EMBL/GenBank/DDBJ databases">
        <title>The Genome Sequence of Plasmodium fragile nilgiri.</title>
        <authorList>
            <consortium name="The Broad Institute Genomics Platform"/>
            <consortium name="The Broad Institute Genome Sequencing Center for Infectious Disease"/>
            <person name="Neafsey D."/>
            <person name="Duraisingh M."/>
            <person name="Young S.K."/>
            <person name="Zeng Q."/>
            <person name="Gargeya S."/>
            <person name="Abouelleil A."/>
            <person name="Alvarado L."/>
            <person name="Chapman S.B."/>
            <person name="Gainer-Dewar J."/>
            <person name="Goldberg J."/>
            <person name="Griggs A."/>
            <person name="Gujja S."/>
            <person name="Hansen M."/>
            <person name="Howarth C."/>
            <person name="Imamovic A."/>
            <person name="Larimer J."/>
            <person name="Pearson M."/>
            <person name="Poon T.W."/>
            <person name="Priest M."/>
            <person name="Roberts A."/>
            <person name="Saif S."/>
            <person name="Shea T."/>
            <person name="Sykes S."/>
            <person name="Wortman J."/>
            <person name="Nusbaum C."/>
            <person name="Birren B."/>
        </authorList>
    </citation>
    <scope>NUCLEOTIDE SEQUENCE [LARGE SCALE GENOMIC DNA]</scope>
    <source>
        <strain evidence="4">nilgiri</strain>
    </source>
</reference>
<dbReference type="SUPFAM" id="SSF54928">
    <property type="entry name" value="RNA-binding domain, RBD"/>
    <property type="match status" value="1"/>
</dbReference>
<dbReference type="Gene3D" id="3.30.1370.10">
    <property type="entry name" value="K Homology domain, type 1"/>
    <property type="match status" value="1"/>
</dbReference>
<evidence type="ECO:0000313" key="3">
    <source>
        <dbReference type="EMBL" id="KJP85676.1"/>
    </source>
</evidence>
<dbReference type="InterPro" id="IPR055256">
    <property type="entry name" value="KH_1_KHDC4/BBP-like"/>
</dbReference>
<feature type="compositionally biased region" description="Low complexity" evidence="1">
    <location>
        <begin position="59"/>
        <end position="73"/>
    </location>
</feature>
<dbReference type="InterPro" id="IPR004087">
    <property type="entry name" value="KH_dom"/>
</dbReference>
<sequence>MNNHQAVKQQMNPMGSNEQNRMVTPNSNMPGGIRDLAYQRNNGHNDIGKMNMNNNAQQHNPPNSNTHNNSNSINNNNYSLGLYIDNPQNAFVFDENDLRTLFAHYNGAQNIRILNDKAAAQITFNDKNMIQQVRKDINGLTITDIGTIRCIILNEGKTVEQFLPFSANDPASVQQKPGSNEDGDNTVNMLKKLANLLQPEGTVGNTTAPNLSDDAGLSATANVNMGANVTTNVNMGGHMITNENVNSNPMPGKNQVKNKMNNHPTYNNGGSQFNQVHMNKGEHGDNNPYAAKRLSRIELIDIFGFPAEFDVMKKILGKNNSNISYINEQTNNSVSIEIKGKPFNEAPIVERMHVSVSSDDPIGYKKATELIVELLNSIFEEFYDFCYENNYPVPENLSFKRHEYMYNPDGSTKYVGFKDKWQVMKDNYRNDYSFRKNKGLQKNDKDKRMHAGAFGVHPNLSIGYANQNAPQGDFKDMNYKESNQGNFRNMKLNRARDQHM</sequence>
<dbReference type="RefSeq" id="XP_012337738.1">
    <property type="nucleotide sequence ID" value="XM_012482315.1"/>
</dbReference>
<name>A0A0D9QIZ1_PLAFR</name>
<keyword evidence="4" id="KW-1185">Reference proteome</keyword>
<dbReference type="GeneID" id="24270021"/>
<dbReference type="OrthoDB" id="377772at2759"/>
<dbReference type="InterPro" id="IPR012677">
    <property type="entry name" value="Nucleotide-bd_a/b_plait_sf"/>
</dbReference>
<dbReference type="OMA" id="NMIQQVR"/>
<dbReference type="AlphaFoldDB" id="A0A0D9QIZ1"/>
<feature type="domain" description="K Homology" evidence="2">
    <location>
        <begin position="297"/>
        <end position="376"/>
    </location>
</feature>
<protein>
    <recommendedName>
        <fullName evidence="2">K Homology domain-containing protein</fullName>
    </recommendedName>
</protein>
<feature type="region of interest" description="Disordered" evidence="1">
    <location>
        <begin position="472"/>
        <end position="500"/>
    </location>
</feature>
<feature type="region of interest" description="Disordered" evidence="1">
    <location>
        <begin position="45"/>
        <end position="73"/>
    </location>
</feature>
<dbReference type="InterPro" id="IPR035979">
    <property type="entry name" value="RBD_domain_sf"/>
</dbReference>
<gene>
    <name evidence="3" type="ORF">AK88_04707</name>
</gene>
<dbReference type="SUPFAM" id="SSF54791">
    <property type="entry name" value="Eukaryotic type KH-domain (KH-domain type I)"/>
    <property type="match status" value="1"/>
</dbReference>
<dbReference type="GO" id="GO:0003723">
    <property type="term" value="F:RNA binding"/>
    <property type="evidence" value="ECO:0007669"/>
    <property type="project" value="InterPro"/>
</dbReference>
<dbReference type="InterPro" id="IPR036612">
    <property type="entry name" value="KH_dom_type_1_sf"/>
</dbReference>
<accession>A0A0D9QIZ1</accession>
<evidence type="ECO:0000256" key="1">
    <source>
        <dbReference type="SAM" id="MobiDB-lite"/>
    </source>
</evidence>